<dbReference type="SMART" id="SM00490">
    <property type="entry name" value="HELICc"/>
    <property type="match status" value="2"/>
</dbReference>
<dbReference type="Pfam" id="PF23445">
    <property type="entry name" value="WHD_SNRNP200"/>
    <property type="match status" value="2"/>
</dbReference>
<dbReference type="PANTHER" id="PTHR47961:SF4">
    <property type="entry name" value="ACTIVATING SIGNAL COINTEGRATOR 1 COMPLEX SUBUNIT 3"/>
    <property type="match status" value="1"/>
</dbReference>
<dbReference type="InterPro" id="IPR011545">
    <property type="entry name" value="DEAD/DEAH_box_helicase_dom"/>
</dbReference>
<evidence type="ECO:0000256" key="4">
    <source>
        <dbReference type="ARBA" id="ARBA00022741"/>
    </source>
</evidence>
<protein>
    <recommendedName>
        <fullName evidence="2">RNA helicase</fullName>
        <ecNumber evidence="2">3.6.4.13</ecNumber>
    </recommendedName>
</protein>
<dbReference type="FunFam" id="3.40.50.300:FF:000062">
    <property type="entry name" value="U5 small nuclear ribonucleoprotein helicase"/>
    <property type="match status" value="1"/>
</dbReference>
<keyword evidence="14" id="KW-1185">Reference proteome</keyword>
<dbReference type="Proteomes" id="UP000816034">
    <property type="component" value="Unassembled WGS sequence"/>
</dbReference>
<dbReference type="FunFam" id="1.10.10.10:FF:000024">
    <property type="entry name" value="U5 small nuclear ribonucleoprotein helicase"/>
    <property type="match status" value="1"/>
</dbReference>
<dbReference type="SUPFAM" id="SSF81296">
    <property type="entry name" value="E set domains"/>
    <property type="match status" value="1"/>
</dbReference>
<dbReference type="InterPro" id="IPR001650">
    <property type="entry name" value="Helicase_C-like"/>
</dbReference>
<dbReference type="Pfam" id="PF02889">
    <property type="entry name" value="Sec63"/>
    <property type="match status" value="2"/>
</dbReference>
<dbReference type="Gene3D" id="1.10.150.20">
    <property type="entry name" value="5' to 3' exonuclease, C-terminal subdomain"/>
    <property type="match status" value="2"/>
</dbReference>
<dbReference type="InterPro" id="IPR050474">
    <property type="entry name" value="Hel308_SKI2-like"/>
</dbReference>
<dbReference type="SUPFAM" id="SSF52540">
    <property type="entry name" value="P-loop containing nucleoside triphosphate hydrolases"/>
    <property type="match status" value="3"/>
</dbReference>
<dbReference type="GO" id="GO:0032991">
    <property type="term" value="C:protein-containing complex"/>
    <property type="evidence" value="ECO:0007669"/>
    <property type="project" value="UniProtKB-ARBA"/>
</dbReference>
<dbReference type="GO" id="GO:0006397">
    <property type="term" value="P:mRNA processing"/>
    <property type="evidence" value="ECO:0007669"/>
    <property type="project" value="UniProtKB-ARBA"/>
</dbReference>
<dbReference type="InterPro" id="IPR036388">
    <property type="entry name" value="WH-like_DNA-bd_sf"/>
</dbReference>
<feature type="domain" description="Helicase ATP-binding" evidence="11">
    <location>
        <begin position="1324"/>
        <end position="1498"/>
    </location>
</feature>
<evidence type="ECO:0000256" key="5">
    <source>
        <dbReference type="ARBA" id="ARBA00022801"/>
    </source>
</evidence>
<evidence type="ECO:0000256" key="9">
    <source>
        <dbReference type="ARBA" id="ARBA00047984"/>
    </source>
</evidence>
<dbReference type="EC" id="3.6.4.13" evidence="2"/>
<dbReference type="GO" id="GO:0005524">
    <property type="term" value="F:ATP binding"/>
    <property type="evidence" value="ECO:0007669"/>
    <property type="project" value="UniProtKB-KW"/>
</dbReference>
<evidence type="ECO:0000313" key="14">
    <source>
        <dbReference type="Proteomes" id="UP000816034"/>
    </source>
</evidence>
<evidence type="ECO:0000256" key="10">
    <source>
        <dbReference type="SAM" id="MobiDB-lite"/>
    </source>
</evidence>
<keyword evidence="5" id="KW-0378">Hydrolase</keyword>
<dbReference type="FunFam" id="1.10.10.10:FF:000012">
    <property type="entry name" value="U5 small nuclear ribonucleoprotein helicase"/>
    <property type="match status" value="1"/>
</dbReference>
<dbReference type="SUPFAM" id="SSF158702">
    <property type="entry name" value="Sec63 N-terminal domain-like"/>
    <property type="match status" value="2"/>
</dbReference>
<dbReference type="InterPro" id="IPR041094">
    <property type="entry name" value="Brr2_helicase_PWI"/>
</dbReference>
<feature type="domain" description="Helicase ATP-binding" evidence="11">
    <location>
        <begin position="476"/>
        <end position="660"/>
    </location>
</feature>
<dbReference type="GO" id="GO:0016787">
    <property type="term" value="F:hydrolase activity"/>
    <property type="evidence" value="ECO:0007669"/>
    <property type="project" value="UniProtKB-KW"/>
</dbReference>
<dbReference type="FunFam" id="1.10.3380.10:FF:000001">
    <property type="entry name" value="U5 small nuclear ribonucleoprotein helicase"/>
    <property type="match status" value="1"/>
</dbReference>
<dbReference type="InterPro" id="IPR048863">
    <property type="entry name" value="BRR2_plug"/>
</dbReference>
<dbReference type="Gene3D" id="1.10.10.10">
    <property type="entry name" value="Winged helix-like DNA-binding domain superfamily/Winged helix DNA-binding domain"/>
    <property type="match status" value="2"/>
</dbReference>
<dbReference type="GO" id="GO:0003724">
    <property type="term" value="F:RNA helicase activity"/>
    <property type="evidence" value="ECO:0007669"/>
    <property type="project" value="UniProtKB-EC"/>
</dbReference>
<evidence type="ECO:0000256" key="2">
    <source>
        <dbReference type="ARBA" id="ARBA00012552"/>
    </source>
</evidence>
<keyword evidence="7" id="KW-0067">ATP-binding</keyword>
<evidence type="ECO:0000256" key="3">
    <source>
        <dbReference type="ARBA" id="ARBA00022737"/>
    </source>
</evidence>
<dbReference type="PIRSF" id="PIRSF039073">
    <property type="entry name" value="BRR2"/>
    <property type="match status" value="1"/>
</dbReference>
<gene>
    <name evidence="13" type="ORF">C9374_009510</name>
</gene>
<dbReference type="Pfam" id="PF00271">
    <property type="entry name" value="Helicase_C"/>
    <property type="match status" value="1"/>
</dbReference>
<sequence>MPKDDDEVVKFRDYDYRSNSNVVLTTKRKKRPQNEEPSGEPETLAGRELQKMGSRVEFTKPPSSKLSSKKKKVKILSSAKKKKSILDIDIDQGHYNPKTDETRVAYELILGHIQPYLGDFDHETLRGAVDEILTIFNDESLSDRQKQEEISQILTSIPDDEYAKLFQLSKRITDFSVSEINEEGVDKLDEEGIAIVSSDEEEEDDTEGIKDQLVDYVVSSDEEEEAFDEQPTIVESSVSRMEDEEDKNAVDIHSIDAYWLQRELSHYYTDSSEAQKLSNDVFEILEGSDDEHEIENQLVQVLEYDKIDLVQKLMKNRLRIVYCIKLQKASSDEERLRIEKEMMNSEALIPILEKLKGTKLASVGSSKKASTSARTAMEVDTETEYKWKGERVINLESLAFEEGSHLMSNKDFTLPNTAVTAQFKGYEQISIPYAAPTTKSANRVDKLIEIKSLPEWTHPAFPNMVTLNAVQSRIYNSAFYSPENLLICAPTGAGKTVVAVLTMLHEIGLHMSESFDALQDKDFKMVYIAPMKALVQEVVGNLTERLSPYGITVQELTGDRNMTKQQIDETQIIVTTPEKWDIVTRKSGDRTYVEKVKLIIIDEIHLLHDERGPVLESIVARTIRQQEATRQMIRLVGLSATLPNYKDVATFLRVKPDNLFYFDSSFRPCPLDQQYIGVTEKKPFKRHKLMNEIVYNKVVEIAGKHQIIVFVHSRKDTYKTAKALRDMAIENDTISKFVKQGTATYEILKEATKNDAQGAELKELLPYGFGIHHAGMSRNDRTLVEDLFDDERLQVLISTATLAWGVNLPARRVIIKGTQVYSPEKGDWTELSALDVMQMIGRAGRYPRDNRGEGIIITTQSHLQYYLALLNQQLPIESQFIKSLPDNLNAEIVLGTIQNIDEAVVWLGYTYLHVRMLRNPLLYGITKEDAEHDKSLLQWRRDLIYSAALSLEKNGLIKFDKRSGEFQATDLGRVASHYYVTHKSIATFNSNLKPNMSDIELFRLFSLSDEFSHMTVRQEEKLELSKLTHSVPVPIKEAPDDPSAKVNVLLQAYVSRLHLTGFALVADMTYITQSAARIARALFEIVLNRGWAQLTHKVLNLAKMIEHRMWYTQTPLRQFPKIEQTILKQLEGKNTLWERLYDYTPAELGRLVHHTQRGKDLYKYIHQFPRLDLTASVQPITPSTLRVDLTISPDFQYNMDIHGAAQTFWIIVEDVDGEVILHREPFILKKKYAEDDHYVSFTVPLYEPLPPHYFIKIVSDRWLHSEQTLPISFRHLILPQKAPPTTELLDLPPLELSALKNVEYEKVLGKLISKFNPIQTQVFRSLYQSDDSVLIAAPGGSGKSLCAVLAIMKLFADDASAKCIYIAPIESVATKKRKKWLSIFEQLGKTVVTLTGHLAKDLVSMENGDIIVSTPEVFDMFSRKWKTRKSLSSVKLVVADELHMIGGEVGPILEVVISRVRYMSEQLQSNIRILGLSASVLNAKDIGDWIGAKKGNIFNFHPRYRTIPLEINIQGFTQSTYNAMQIAMIRPTYKAIKQKSGGKPTIVFTSSARQATFICSELVVSLTNDTNEKEFVGDAAAIDAVIENVESANLREFLPYGIAFYHETLSSTDKSIVESLYNSGAVKVLVVTYTMCWGMELKSKLLIIMGTEYYNGKEHRYADYSIIDMVQMMSRAGRPGIDKDSTCYIFCKASKKDYLLKFLYEPFPVESHLDHFLYDPINAEVAAKVIEKKQSAVDYLTWTFLYRRIRKNPNYYNLSGTTKLHLSDYLSELVETTLEELQKCNCILVEEEDITAMNLGTITSHYYVKHSTIEIYSTSINAKTKLRGLLEVLSYSTEFEQLPIRQKENHILRKLAAHVPLKIEKPSYNQVPTKVNIILQSHFSRTKLTPAMEKDKKSVLVNSTKLLRAMVDVIGNEGFLSPALAAMELSQMITQALWDKDPYLMQLPHFTKDLCKRCEEKGIHSIFDLINMEDDERNQLLGLTDEQMVDVAKSLNRYPNIELAQEIVTPAEDIIVKSTVTLAVRFDADEVGDEPVYAPYYPEEKSEEWWIVIGDPINNEIKSIKRLPIKKSCETMVKFLAPNKPGKYEYKLYFMCDSYTGCDQEYPITFTVLEGEESEGEMSDDEEA</sequence>
<evidence type="ECO:0000256" key="8">
    <source>
        <dbReference type="ARBA" id="ARBA00023242"/>
    </source>
</evidence>
<keyword evidence="6" id="KW-0347">Helicase</keyword>
<dbReference type="Gene3D" id="2.60.40.150">
    <property type="entry name" value="C2 domain"/>
    <property type="match status" value="2"/>
</dbReference>
<comment type="catalytic activity">
    <reaction evidence="9">
        <text>ATP + H2O = ADP + phosphate + H(+)</text>
        <dbReference type="Rhea" id="RHEA:13065"/>
        <dbReference type="ChEBI" id="CHEBI:15377"/>
        <dbReference type="ChEBI" id="CHEBI:15378"/>
        <dbReference type="ChEBI" id="CHEBI:30616"/>
        <dbReference type="ChEBI" id="CHEBI:43474"/>
        <dbReference type="ChEBI" id="CHEBI:456216"/>
        <dbReference type="EC" id="3.6.4.13"/>
    </reaction>
</comment>
<dbReference type="EMBL" id="PYSW02000003">
    <property type="protein sequence ID" value="KAG2392933.1"/>
    <property type="molecule type" value="Genomic_DNA"/>
</dbReference>
<dbReference type="Pfam" id="PF21188">
    <property type="entry name" value="BRR2_plug"/>
    <property type="match status" value="1"/>
</dbReference>
<dbReference type="FunFam" id="2.60.40.150:FF:000004">
    <property type="entry name" value="RNA helicase, activating signal cointegrator 1"/>
    <property type="match status" value="1"/>
</dbReference>
<evidence type="ECO:0000259" key="12">
    <source>
        <dbReference type="PROSITE" id="PS51194"/>
    </source>
</evidence>
<dbReference type="FunFam" id="1.10.150.20:FF:000004">
    <property type="entry name" value="U5 small nuclear ribonucleoprotein helicase"/>
    <property type="match status" value="1"/>
</dbReference>
<name>A0AA88KP90_NAELO</name>
<keyword evidence="4" id="KW-0547">Nucleotide-binding</keyword>
<keyword evidence="3" id="KW-0677">Repeat</keyword>
<accession>A0AA88KP90</accession>
<proteinExistence type="predicted"/>
<dbReference type="Pfam" id="PF18149">
    <property type="entry name" value="Helicase_PWI"/>
    <property type="match status" value="1"/>
</dbReference>
<comment type="subcellular location">
    <subcellularLocation>
        <location evidence="1">Nucleus</location>
    </subcellularLocation>
</comment>
<dbReference type="FunFam" id="1.10.3380.10:FF:000002">
    <property type="entry name" value="Activating signal cointegrator 1 complex subunit 3"/>
    <property type="match status" value="1"/>
</dbReference>
<dbReference type="CDD" id="cd18795">
    <property type="entry name" value="SF2_C_Ski2"/>
    <property type="match status" value="1"/>
</dbReference>
<dbReference type="FunFam" id="3.40.50.300:FF:000254">
    <property type="entry name" value="U5 small nuclear ribonucleoprotein helicase"/>
    <property type="match status" value="1"/>
</dbReference>
<dbReference type="Gene3D" id="1.10.3380.10">
    <property type="entry name" value="Sec63 N-terminal domain-like domain"/>
    <property type="match status" value="2"/>
</dbReference>
<dbReference type="FunFam" id="1.10.150.20:FF:000013">
    <property type="entry name" value="U5 small nuclear ribonucleoprotein kDa helicase"/>
    <property type="match status" value="1"/>
</dbReference>
<dbReference type="PROSITE" id="PS51194">
    <property type="entry name" value="HELICASE_CTER"/>
    <property type="match status" value="2"/>
</dbReference>
<dbReference type="Gene3D" id="3.40.50.300">
    <property type="entry name" value="P-loop containing nucleotide triphosphate hydrolases"/>
    <property type="match status" value="4"/>
</dbReference>
<evidence type="ECO:0000256" key="7">
    <source>
        <dbReference type="ARBA" id="ARBA00022840"/>
    </source>
</evidence>
<dbReference type="InterPro" id="IPR035892">
    <property type="entry name" value="C2_domain_sf"/>
</dbReference>
<evidence type="ECO:0000259" key="11">
    <source>
        <dbReference type="PROSITE" id="PS51192"/>
    </source>
</evidence>
<evidence type="ECO:0000256" key="6">
    <source>
        <dbReference type="ARBA" id="ARBA00022806"/>
    </source>
</evidence>
<dbReference type="GO" id="GO:0005634">
    <property type="term" value="C:nucleus"/>
    <property type="evidence" value="ECO:0007669"/>
    <property type="project" value="UniProtKB-SubCell"/>
</dbReference>
<reference evidence="13 14" key="1">
    <citation type="journal article" date="2018" name="BMC Genomics">
        <title>The genome of Naegleria lovaniensis, the basis for a comparative approach to unravel pathogenicity factors of the human pathogenic amoeba N. fowleri.</title>
        <authorList>
            <person name="Liechti N."/>
            <person name="Schurch N."/>
            <person name="Bruggmann R."/>
            <person name="Wittwer M."/>
        </authorList>
    </citation>
    <scope>NUCLEOTIDE SEQUENCE [LARGE SCALE GENOMIC DNA]</scope>
    <source>
        <strain evidence="13 14">ATCC 30569</strain>
    </source>
</reference>
<organism evidence="13 14">
    <name type="scientific">Naegleria lovaniensis</name>
    <name type="common">Amoeba</name>
    <dbReference type="NCBI Taxonomy" id="51637"/>
    <lineage>
        <taxon>Eukaryota</taxon>
        <taxon>Discoba</taxon>
        <taxon>Heterolobosea</taxon>
        <taxon>Tetramitia</taxon>
        <taxon>Eutetramitia</taxon>
        <taxon>Vahlkampfiidae</taxon>
        <taxon>Naegleria</taxon>
    </lineage>
</organism>
<dbReference type="InterPro" id="IPR004179">
    <property type="entry name" value="Sec63-dom"/>
</dbReference>
<dbReference type="InterPro" id="IPR003593">
    <property type="entry name" value="AAA+_ATPase"/>
</dbReference>
<dbReference type="GO" id="GO:0003676">
    <property type="term" value="F:nucleic acid binding"/>
    <property type="evidence" value="ECO:0007669"/>
    <property type="project" value="InterPro"/>
</dbReference>
<dbReference type="FunFam" id="3.40.50.300:FF:000102">
    <property type="entry name" value="RNA helicase, activating signal cointegrator 1"/>
    <property type="match status" value="1"/>
</dbReference>
<dbReference type="InterPro" id="IPR057842">
    <property type="entry name" value="WH_MER3"/>
</dbReference>
<dbReference type="InterPro" id="IPR027417">
    <property type="entry name" value="P-loop_NTPase"/>
</dbReference>
<dbReference type="PANTHER" id="PTHR47961">
    <property type="entry name" value="DNA POLYMERASE THETA, PUTATIVE (AFU_ORTHOLOGUE AFUA_1G05260)-RELATED"/>
    <property type="match status" value="1"/>
</dbReference>
<feature type="domain" description="Helicase C-terminal" evidence="12">
    <location>
        <begin position="670"/>
        <end position="908"/>
    </location>
</feature>
<evidence type="ECO:0000256" key="1">
    <source>
        <dbReference type="ARBA" id="ARBA00004123"/>
    </source>
</evidence>
<dbReference type="SMART" id="SM00973">
    <property type="entry name" value="Sec63"/>
    <property type="match status" value="2"/>
</dbReference>
<evidence type="ECO:0000313" key="13">
    <source>
        <dbReference type="EMBL" id="KAG2392933.1"/>
    </source>
</evidence>
<dbReference type="InterPro" id="IPR014001">
    <property type="entry name" value="Helicase_ATP-bd"/>
</dbReference>
<dbReference type="InterPro" id="IPR014756">
    <property type="entry name" value="Ig_E-set"/>
</dbReference>
<dbReference type="SMART" id="SM00487">
    <property type="entry name" value="DEXDc"/>
    <property type="match status" value="2"/>
</dbReference>
<dbReference type="GeneID" id="68101964"/>
<comment type="caution">
    <text evidence="13">The sequence shown here is derived from an EMBL/GenBank/DDBJ whole genome shotgun (WGS) entry which is preliminary data.</text>
</comment>
<keyword evidence="8" id="KW-0539">Nucleus</keyword>
<dbReference type="RefSeq" id="XP_044554827.1">
    <property type="nucleotide sequence ID" value="XM_044699706.1"/>
</dbReference>
<feature type="region of interest" description="Disordered" evidence="10">
    <location>
        <begin position="21"/>
        <end position="72"/>
    </location>
</feature>
<dbReference type="InterPro" id="IPR036390">
    <property type="entry name" value="WH_DNA-bd_sf"/>
</dbReference>
<dbReference type="Pfam" id="PF00270">
    <property type="entry name" value="DEAD"/>
    <property type="match status" value="2"/>
</dbReference>
<feature type="domain" description="Helicase C-terminal" evidence="12">
    <location>
        <begin position="1528"/>
        <end position="1729"/>
    </location>
</feature>
<dbReference type="SUPFAM" id="SSF46785">
    <property type="entry name" value="Winged helix' DNA-binding domain"/>
    <property type="match status" value="2"/>
</dbReference>
<dbReference type="SMART" id="SM00382">
    <property type="entry name" value="AAA"/>
    <property type="match status" value="2"/>
</dbReference>
<dbReference type="PROSITE" id="PS51192">
    <property type="entry name" value="HELICASE_ATP_BIND_1"/>
    <property type="match status" value="2"/>
</dbReference>